<evidence type="ECO:0000256" key="4">
    <source>
        <dbReference type="ARBA" id="ARBA00023163"/>
    </source>
</evidence>
<evidence type="ECO:0000259" key="5">
    <source>
        <dbReference type="PROSITE" id="PS50931"/>
    </source>
</evidence>
<dbReference type="Pfam" id="PF03466">
    <property type="entry name" value="LysR_substrate"/>
    <property type="match status" value="1"/>
</dbReference>
<evidence type="ECO:0000256" key="2">
    <source>
        <dbReference type="ARBA" id="ARBA00023015"/>
    </source>
</evidence>
<dbReference type="InterPro" id="IPR000847">
    <property type="entry name" value="LysR_HTH_N"/>
</dbReference>
<dbReference type="PROSITE" id="PS50931">
    <property type="entry name" value="HTH_LYSR"/>
    <property type="match status" value="1"/>
</dbReference>
<dbReference type="SUPFAM" id="SSF46785">
    <property type="entry name" value="Winged helix' DNA-binding domain"/>
    <property type="match status" value="1"/>
</dbReference>
<keyword evidence="4" id="KW-0804">Transcription</keyword>
<evidence type="ECO:0000313" key="6">
    <source>
        <dbReference type="EMBL" id="GAA3681341.1"/>
    </source>
</evidence>
<dbReference type="Gene3D" id="3.40.190.10">
    <property type="entry name" value="Periplasmic binding protein-like II"/>
    <property type="match status" value="2"/>
</dbReference>
<proteinExistence type="inferred from homology"/>
<dbReference type="PANTHER" id="PTHR30346:SF30">
    <property type="entry name" value="SMALL NEUTRAL PROTEASE REGULATORY PROTEIN"/>
    <property type="match status" value="1"/>
</dbReference>
<sequence length="297" mass="32609">MDIRQLRYFVAVAEERHFGRAAQRLHMAQPPLSQQIKQLEEQLGTQLLVRTTRKVDLTPAGQLLLERARTLLGDLEALEQDVRQIGLGASGVLRVGFAGTATYRHMPAIVQAASERLPGLRLNVQGEMLTQQMELALEEHKLDVAVLRPPVSSAGLELKFLEQDELVAALPADLPLAARERLSVADLAGERFVAYPGFSVVNTVFHEACRQAGFRPNVIQEAQETSTLLSFVAAGLGIALVPAARRMFGLEGIVFRPLEDAPVVGLAVAWRKDNRSALVDNFVALFDTLPSHRKDAQ</sequence>
<keyword evidence="7" id="KW-1185">Reference proteome</keyword>
<evidence type="ECO:0000256" key="1">
    <source>
        <dbReference type="ARBA" id="ARBA00009437"/>
    </source>
</evidence>
<dbReference type="InterPro" id="IPR005119">
    <property type="entry name" value="LysR_subst-bd"/>
</dbReference>
<dbReference type="RefSeq" id="WP_345150339.1">
    <property type="nucleotide sequence ID" value="NZ_BAABEO010000011.1"/>
</dbReference>
<evidence type="ECO:0000256" key="3">
    <source>
        <dbReference type="ARBA" id="ARBA00023125"/>
    </source>
</evidence>
<name>A0ABP7CA67_9MICC</name>
<dbReference type="SUPFAM" id="SSF53850">
    <property type="entry name" value="Periplasmic binding protein-like II"/>
    <property type="match status" value="1"/>
</dbReference>
<keyword evidence="2" id="KW-0805">Transcription regulation</keyword>
<organism evidence="6 7">
    <name type="scientific">Arthrobacter ginkgonis</name>
    <dbReference type="NCBI Taxonomy" id="1630594"/>
    <lineage>
        <taxon>Bacteria</taxon>
        <taxon>Bacillati</taxon>
        <taxon>Actinomycetota</taxon>
        <taxon>Actinomycetes</taxon>
        <taxon>Micrococcales</taxon>
        <taxon>Micrococcaceae</taxon>
        <taxon>Arthrobacter</taxon>
    </lineage>
</organism>
<feature type="domain" description="HTH lysR-type" evidence="5">
    <location>
        <begin position="1"/>
        <end position="58"/>
    </location>
</feature>
<dbReference type="Gene3D" id="1.10.10.10">
    <property type="entry name" value="Winged helix-like DNA-binding domain superfamily/Winged helix DNA-binding domain"/>
    <property type="match status" value="1"/>
</dbReference>
<comment type="similarity">
    <text evidence="1">Belongs to the LysR transcriptional regulatory family.</text>
</comment>
<dbReference type="EMBL" id="BAABEO010000011">
    <property type="protein sequence ID" value="GAA3681341.1"/>
    <property type="molecule type" value="Genomic_DNA"/>
</dbReference>
<dbReference type="Pfam" id="PF00126">
    <property type="entry name" value="HTH_1"/>
    <property type="match status" value="1"/>
</dbReference>
<comment type="caution">
    <text evidence="6">The sequence shown here is derived from an EMBL/GenBank/DDBJ whole genome shotgun (WGS) entry which is preliminary data.</text>
</comment>
<dbReference type="InterPro" id="IPR036388">
    <property type="entry name" value="WH-like_DNA-bd_sf"/>
</dbReference>
<evidence type="ECO:0000313" key="7">
    <source>
        <dbReference type="Proteomes" id="UP001500752"/>
    </source>
</evidence>
<dbReference type="InterPro" id="IPR036390">
    <property type="entry name" value="WH_DNA-bd_sf"/>
</dbReference>
<dbReference type="CDD" id="cd08414">
    <property type="entry name" value="PBP2_LTTR_aromatics_like"/>
    <property type="match status" value="1"/>
</dbReference>
<accession>A0ABP7CA67</accession>
<keyword evidence="3" id="KW-0238">DNA-binding</keyword>
<dbReference type="Proteomes" id="UP001500752">
    <property type="component" value="Unassembled WGS sequence"/>
</dbReference>
<reference evidence="7" key="1">
    <citation type="journal article" date="2019" name="Int. J. Syst. Evol. Microbiol.">
        <title>The Global Catalogue of Microorganisms (GCM) 10K type strain sequencing project: providing services to taxonomists for standard genome sequencing and annotation.</title>
        <authorList>
            <consortium name="The Broad Institute Genomics Platform"/>
            <consortium name="The Broad Institute Genome Sequencing Center for Infectious Disease"/>
            <person name="Wu L."/>
            <person name="Ma J."/>
        </authorList>
    </citation>
    <scope>NUCLEOTIDE SEQUENCE [LARGE SCALE GENOMIC DNA]</scope>
    <source>
        <strain evidence="7">JCM 30742</strain>
    </source>
</reference>
<protein>
    <submittedName>
        <fullName evidence="6">LysR substrate-binding domain-containing protein</fullName>
    </submittedName>
</protein>
<gene>
    <name evidence="6" type="ORF">GCM10023081_19270</name>
</gene>
<dbReference type="PANTHER" id="PTHR30346">
    <property type="entry name" value="TRANSCRIPTIONAL DUAL REGULATOR HCAR-RELATED"/>
    <property type="match status" value="1"/>
</dbReference>
<dbReference type="PRINTS" id="PR00039">
    <property type="entry name" value="HTHLYSR"/>
</dbReference>